<dbReference type="RefSeq" id="WP_014556539.1">
    <property type="nucleotide sequence ID" value="NC_017459.1"/>
</dbReference>
<dbReference type="KEGG" id="hwc:Hqrw_3313"/>
<proteinExistence type="predicted"/>
<dbReference type="EMBL" id="FR746099">
    <property type="protein sequence ID" value="CCC41090.1"/>
    <property type="molecule type" value="Genomic_DNA"/>
</dbReference>
<dbReference type="InterPro" id="IPR050407">
    <property type="entry name" value="Geranylgeranyl_reductase"/>
</dbReference>
<evidence type="ECO:0000313" key="2">
    <source>
        <dbReference type="Proteomes" id="UP000007954"/>
    </source>
</evidence>
<organism evidence="1 2">
    <name type="scientific">Haloquadratum walsbyi (strain DSM 16854 / JCM 12705 / C23)</name>
    <dbReference type="NCBI Taxonomy" id="768065"/>
    <lineage>
        <taxon>Archaea</taxon>
        <taxon>Methanobacteriati</taxon>
        <taxon>Methanobacteriota</taxon>
        <taxon>Stenosarchaea group</taxon>
        <taxon>Halobacteria</taxon>
        <taxon>Halobacteriales</taxon>
        <taxon>Haloferacaceae</taxon>
        <taxon>Haloquadratum</taxon>
    </lineage>
</organism>
<dbReference type="Proteomes" id="UP000007954">
    <property type="component" value="Chromosome"/>
</dbReference>
<gene>
    <name evidence="1" type="ordered locus">Hqrw_3313</name>
</gene>
<protein>
    <submittedName>
        <fullName evidence="1">FAD-dependent oxidoreductase (Homolog to geranylgeranyl reductase)</fullName>
    </submittedName>
</protein>
<name>G0LLX0_HALWC</name>
<dbReference type="OrthoDB" id="299107at2157"/>
<dbReference type="Gene3D" id="3.50.50.60">
    <property type="entry name" value="FAD/NAD(P)-binding domain"/>
    <property type="match status" value="1"/>
</dbReference>
<dbReference type="InterPro" id="IPR036188">
    <property type="entry name" value="FAD/NAD-bd_sf"/>
</dbReference>
<dbReference type="SUPFAM" id="SSF51905">
    <property type="entry name" value="FAD/NAD(P)-binding domain"/>
    <property type="match status" value="1"/>
</dbReference>
<dbReference type="PANTHER" id="PTHR42685">
    <property type="entry name" value="GERANYLGERANYL DIPHOSPHATE REDUCTASE"/>
    <property type="match status" value="1"/>
</dbReference>
<dbReference type="GeneID" id="12448124"/>
<dbReference type="AlphaFoldDB" id="G0LLX0"/>
<reference evidence="1 2" key="1">
    <citation type="journal article" date="2011" name="PLoS ONE">
        <title>Haloquadratum walsbyi: limited diversity in a global pond.</title>
        <authorList>
            <person name="Dyall-Smith M."/>
            <person name="Pfeiffer F."/>
            <person name="Klee K."/>
            <person name="Palm P."/>
            <person name="Gross K."/>
            <person name="Schuster S.C."/>
            <person name="Rampp M."/>
            <person name="Oesterhelt D."/>
        </authorList>
    </citation>
    <scope>NUCLEOTIDE SEQUENCE [LARGE SCALE GENOMIC DNA]</scope>
    <source>
        <strain evidence="2">DSM 16854 / JCM 12705 / C23</strain>
    </source>
</reference>
<sequence length="477" mass="52249">MERFDVAVIGGGPAGAAAARAAAVNGASAVVLERGVPRADRPGQLGPDSTDAAGILDYWVDIMDIDPEEFPDDVILDELDQATFIGPTESLTLESTGIDSSYDNFGFCMHRARFDDFLRERAEDAGATYRVGTAVRDVETSANQVTATDGGVAADVSHATNAGPRHTIQLADNTNIGASVVILADGPQRQVTNRVLDTYLSFDVTDRLSTRDANHIAYQEHRELPAAVAEEVSRSILFWWGHMPGHTAYPWIFPNDGNIARIGLTMPIGLTLDEVSDPDSYPLLNADDEQLPRGSEYIERLLKQEYGDRYDIPEDFPLVESRGKDNGTETYAISSTRPIDSPAEAGILVVGGAMGTTSAFHEGGDHTAMRTGAIAGEVAATGELESYNDRWKDAIGDEILRNVAMADIVREYEPDDWDWAFKTAQSLLDDSTKYKLLDINNLTAGIGAARLLTRYKRTKFRYRNDRYVQIRESEYVV</sequence>
<dbReference type="HOGENOM" id="CLU_590016_0_0_2"/>
<accession>G0LLX0</accession>
<evidence type="ECO:0000313" key="1">
    <source>
        <dbReference type="EMBL" id="CCC41090.1"/>
    </source>
</evidence>
<dbReference type="PANTHER" id="PTHR42685:SF21">
    <property type="entry name" value="DEHYDROGENASE (FLAVOPROTEIN)-LIKE PROTEIN"/>
    <property type="match status" value="1"/>
</dbReference>